<evidence type="ECO:0000313" key="2">
    <source>
        <dbReference type="Proteomes" id="UP000184185"/>
    </source>
</evidence>
<protein>
    <recommendedName>
        <fullName evidence="3">CobQ/CobB/MinD/ParA nucleotide binding domain-containing protein</fullName>
    </recommendedName>
</protein>
<sequence>MFFQRFLRMKEILLLLNNKIKKIENKVNKKVCVVGVSPNVGVTHLCISLANFMHSVLGKNVIYIELSNESQLLSVVGMKQILIGDILAYEYKGVRYVLSNDIDAIRNIMLRENAWFVVDMASLNEETRPIFNNCNNRIIIGSLRPWCQREYYEFIDKLGLLEYDMDQMTYIKTDTNKKTNIIASGLANYTKSTIKDLPIINDPFSLKEENFQELMDLIR</sequence>
<evidence type="ECO:0008006" key="3">
    <source>
        <dbReference type="Google" id="ProtNLM"/>
    </source>
</evidence>
<reference evidence="1 2" key="1">
    <citation type="submission" date="2016-11" db="EMBL/GenBank/DDBJ databases">
        <authorList>
            <person name="Jaros S."/>
            <person name="Januszkiewicz K."/>
            <person name="Wedrychowicz H."/>
        </authorList>
    </citation>
    <scope>NUCLEOTIDE SEQUENCE [LARGE SCALE GENOMIC DNA]</scope>
    <source>
        <strain evidence="1 2">DSM 14809</strain>
    </source>
</reference>
<dbReference type="Proteomes" id="UP000184185">
    <property type="component" value="Unassembled WGS sequence"/>
</dbReference>
<proteinExistence type="predicted"/>
<organism evidence="1 2">
    <name type="scientific">Pseudobutyrivibrio xylanivorans DSM 14809</name>
    <dbReference type="NCBI Taxonomy" id="1123012"/>
    <lineage>
        <taxon>Bacteria</taxon>
        <taxon>Bacillati</taxon>
        <taxon>Bacillota</taxon>
        <taxon>Clostridia</taxon>
        <taxon>Lachnospirales</taxon>
        <taxon>Lachnospiraceae</taxon>
        <taxon>Pseudobutyrivibrio</taxon>
    </lineage>
</organism>
<gene>
    <name evidence="1" type="ORF">SAMN02745725_01960</name>
</gene>
<dbReference type="AlphaFoldDB" id="A0A1M6H9E0"/>
<name>A0A1M6H9E0_PSEXY</name>
<accession>A0A1M6H9E0</accession>
<keyword evidence="2" id="KW-1185">Reference proteome</keyword>
<dbReference type="EMBL" id="FQYQ01000012">
    <property type="protein sequence ID" value="SHJ18870.1"/>
    <property type="molecule type" value="Genomic_DNA"/>
</dbReference>
<evidence type="ECO:0000313" key="1">
    <source>
        <dbReference type="EMBL" id="SHJ18870.1"/>
    </source>
</evidence>